<sequence>MAECNVSIDKKNLPGVKEVCRDFAVLEDHCLAYTLQEQERQTAQPGGRSRPKNFESHLASNVNKSKLVQKDLQVAKKLQEEEDQWAKVQCQKQHNDLERQDNEIAKEIQEQLVRQAEQQRQQEEKDALESNFEEEYFEDHGGGGIQPVCARCVRLKR</sequence>
<reference evidence="5" key="1">
    <citation type="journal article" date="2004" name="Nature">
        <title>Genome duplication in the teleost fish Tetraodon nigroviridis reveals the early vertebrate proto-karyotype.</title>
        <authorList>
            <person name="Jaillon O."/>
            <person name="Aury J.-M."/>
            <person name="Brunet F."/>
            <person name="Petit J.-L."/>
            <person name="Stange-Thomann N."/>
            <person name="Mauceli E."/>
            <person name="Bouneau L."/>
            <person name="Fischer C."/>
            <person name="Ozouf-Costaz C."/>
            <person name="Bernot A."/>
            <person name="Nicaud S."/>
            <person name="Jaffe D."/>
            <person name="Fisher S."/>
            <person name="Lutfalla G."/>
            <person name="Dossat C."/>
            <person name="Segurens B."/>
            <person name="Dasilva C."/>
            <person name="Salanoubat M."/>
            <person name="Levy M."/>
            <person name="Boudet N."/>
            <person name="Castellano S."/>
            <person name="Anthouard V."/>
            <person name="Jubin C."/>
            <person name="Castelli V."/>
            <person name="Katinka M."/>
            <person name="Vacherie B."/>
            <person name="Biemont C."/>
            <person name="Skalli Z."/>
            <person name="Cattolico L."/>
            <person name="Poulain J."/>
            <person name="De Berardinis V."/>
            <person name="Cruaud C."/>
            <person name="Duprat S."/>
            <person name="Brottier P."/>
            <person name="Coutanceau J.-P."/>
            <person name="Gouzy J."/>
            <person name="Parra G."/>
            <person name="Lardier G."/>
            <person name="Chapple C."/>
            <person name="McKernan K.J."/>
            <person name="McEwan P."/>
            <person name="Bosak S."/>
            <person name="Kellis M."/>
            <person name="Volff J.-N."/>
            <person name="Guigo R."/>
            <person name="Zody M.C."/>
            <person name="Mesirov J."/>
            <person name="Lindblad-Toh K."/>
            <person name="Birren B."/>
            <person name="Nusbaum C."/>
            <person name="Kahn D."/>
            <person name="Robinson-Rechavi M."/>
            <person name="Laudet V."/>
            <person name="Schachter V."/>
            <person name="Quetier F."/>
            <person name="Saurin W."/>
            <person name="Scarpelli C."/>
            <person name="Wincker P."/>
            <person name="Lander E.S."/>
            <person name="Weissenbach J."/>
            <person name="Roest Crollius H."/>
        </authorList>
    </citation>
    <scope>NUCLEOTIDE SEQUENCE [LARGE SCALE GENOMIC DNA]</scope>
</reference>
<evidence type="ECO:0000256" key="1">
    <source>
        <dbReference type="ARBA" id="ARBA00023054"/>
    </source>
</evidence>
<dbReference type="KEGG" id="tng:GSTEN00028921G001"/>
<dbReference type="InterPro" id="IPR029311">
    <property type="entry name" value="CCDC50_N"/>
</dbReference>
<dbReference type="OrthoDB" id="9994767at2759"/>
<name>Q4RU75_TETNG</name>
<accession>Q4RU75</accession>
<dbReference type="EMBL" id="CAAE01014995">
    <property type="protein sequence ID" value="CAG08057.1"/>
    <property type="molecule type" value="Genomic_DNA"/>
</dbReference>
<organism evidence="5">
    <name type="scientific">Tetraodon nigroviridis</name>
    <name type="common">Spotted green pufferfish</name>
    <name type="synonym">Chelonodon nigroviridis</name>
    <dbReference type="NCBI Taxonomy" id="99883"/>
    <lineage>
        <taxon>Eukaryota</taxon>
        <taxon>Metazoa</taxon>
        <taxon>Chordata</taxon>
        <taxon>Craniata</taxon>
        <taxon>Vertebrata</taxon>
        <taxon>Euteleostomi</taxon>
        <taxon>Actinopterygii</taxon>
        <taxon>Neopterygii</taxon>
        <taxon>Teleostei</taxon>
        <taxon>Neoteleostei</taxon>
        <taxon>Acanthomorphata</taxon>
        <taxon>Eupercaria</taxon>
        <taxon>Tetraodontiformes</taxon>
        <taxon>Tetradontoidea</taxon>
        <taxon>Tetraodontidae</taxon>
        <taxon>Tetraodon</taxon>
    </lineage>
</organism>
<evidence type="ECO:0000313" key="5">
    <source>
        <dbReference type="EMBL" id="CAG08057.1"/>
    </source>
</evidence>
<evidence type="ECO:0000256" key="3">
    <source>
        <dbReference type="SAM" id="MobiDB-lite"/>
    </source>
</evidence>
<dbReference type="Pfam" id="PF15295">
    <property type="entry name" value="CCDC50_N"/>
    <property type="match status" value="1"/>
</dbReference>
<protein>
    <submittedName>
        <fullName evidence="5">(spotted green pufferfish) hypothetical protein</fullName>
    </submittedName>
</protein>
<dbReference type="GO" id="GO:0005737">
    <property type="term" value="C:cytoplasm"/>
    <property type="evidence" value="ECO:0007669"/>
    <property type="project" value="TreeGrafter"/>
</dbReference>
<evidence type="ECO:0000259" key="4">
    <source>
        <dbReference type="Pfam" id="PF15295"/>
    </source>
</evidence>
<evidence type="ECO:0000256" key="2">
    <source>
        <dbReference type="SAM" id="Coils"/>
    </source>
</evidence>
<dbReference type="PANTHER" id="PTHR22115">
    <property type="entry name" value="C3ORF6 PROTEIN-RELATED"/>
    <property type="match status" value="1"/>
</dbReference>
<feature type="domain" description="Coiled-coil" evidence="4">
    <location>
        <begin position="7"/>
        <end position="126"/>
    </location>
</feature>
<reference evidence="5" key="2">
    <citation type="submission" date="2004-02" db="EMBL/GenBank/DDBJ databases">
        <authorList>
            <consortium name="Genoscope"/>
            <consortium name="Whitehead Institute Centre for Genome Research"/>
        </authorList>
    </citation>
    <scope>NUCLEOTIDE SEQUENCE</scope>
</reference>
<keyword evidence="1 2" id="KW-0175">Coiled coil</keyword>
<dbReference type="InterPro" id="IPR039303">
    <property type="entry name" value="CCDC50"/>
</dbReference>
<feature type="region of interest" description="Disordered" evidence="3">
    <location>
        <begin position="38"/>
        <end position="62"/>
    </location>
</feature>
<proteinExistence type="predicted"/>
<feature type="coiled-coil region" evidence="2">
    <location>
        <begin position="90"/>
        <end position="133"/>
    </location>
</feature>
<dbReference type="AlphaFoldDB" id="Q4RU75"/>
<dbReference type="PANTHER" id="PTHR22115:SF1">
    <property type="entry name" value="COILED-COIL DOMAIN-CONTAINING PROTEIN 50"/>
    <property type="match status" value="1"/>
</dbReference>
<dbReference type="GO" id="GO:0031625">
    <property type="term" value="F:ubiquitin protein ligase binding"/>
    <property type="evidence" value="ECO:0007669"/>
    <property type="project" value="TreeGrafter"/>
</dbReference>
<gene>
    <name evidence="5" type="ORF">GSTENG00028921001</name>
</gene>
<comment type="caution">
    <text evidence="5">The sequence shown here is derived from an EMBL/GenBank/DDBJ whole genome shotgun (WGS) entry which is preliminary data.</text>
</comment>